<name>A0A087M1V5_9HYPH</name>
<dbReference type="SMART" id="SM00880">
    <property type="entry name" value="CHAD"/>
    <property type="match status" value="1"/>
</dbReference>
<dbReference type="Proteomes" id="UP000028981">
    <property type="component" value="Unassembled WGS sequence"/>
</dbReference>
<organism evidence="2 3">
    <name type="scientific">Devosia riboflavina</name>
    <dbReference type="NCBI Taxonomy" id="46914"/>
    <lineage>
        <taxon>Bacteria</taxon>
        <taxon>Pseudomonadati</taxon>
        <taxon>Pseudomonadota</taxon>
        <taxon>Alphaproteobacteria</taxon>
        <taxon>Hyphomicrobiales</taxon>
        <taxon>Devosiaceae</taxon>
        <taxon>Devosia</taxon>
    </lineage>
</organism>
<comment type="caution">
    <text evidence="2">The sequence shown here is derived from an EMBL/GenBank/DDBJ whole genome shotgun (WGS) entry which is preliminary data.</text>
</comment>
<dbReference type="InterPro" id="IPR038186">
    <property type="entry name" value="CHAD_dom_sf"/>
</dbReference>
<dbReference type="RefSeq" id="WP_035083303.1">
    <property type="nucleotide sequence ID" value="NZ_JQGC01000010.1"/>
</dbReference>
<feature type="domain" description="CHAD" evidence="1">
    <location>
        <begin position="8"/>
        <end position="287"/>
    </location>
</feature>
<gene>
    <name evidence="2" type="ORF">JP75_12780</name>
</gene>
<proteinExistence type="predicted"/>
<dbReference type="EMBL" id="JQGC01000010">
    <property type="protein sequence ID" value="KFL30858.1"/>
    <property type="molecule type" value="Genomic_DNA"/>
</dbReference>
<keyword evidence="3" id="KW-1185">Reference proteome</keyword>
<dbReference type="PANTHER" id="PTHR39339">
    <property type="entry name" value="SLR1444 PROTEIN"/>
    <property type="match status" value="1"/>
</dbReference>
<evidence type="ECO:0000259" key="1">
    <source>
        <dbReference type="PROSITE" id="PS51708"/>
    </source>
</evidence>
<evidence type="ECO:0000313" key="3">
    <source>
        <dbReference type="Proteomes" id="UP000028981"/>
    </source>
</evidence>
<evidence type="ECO:0000313" key="2">
    <source>
        <dbReference type="EMBL" id="KFL30858.1"/>
    </source>
</evidence>
<protein>
    <recommendedName>
        <fullName evidence="1">CHAD domain-containing protein</fullName>
    </recommendedName>
</protein>
<accession>A0A087M1V5</accession>
<sequence length="289" mass="32813">MGFSFSQRSKVGSQVRKIAAEQIDAALDDIAASEDFDDTVHELRRRCKKIRGLLRLVRPNFPDFATENAAFRDAANALSASRDAAVMLETFDALFKDEPSETRNALRSRLEDNVRRVSRQEDRTGLLDGFAEAMASARKRVKHWNFDAQGFALIEPGLHDTYARMRKRLKEAEKTGEDEDFHEWRKETKGHWFQVTLLKDCAPDRLGARRDQLDILGEYLGDHHNLAVLDDGLEALAGPLDETVAKAISCRQEDLAKKAFALGRQLIVDSPKALVSRFEKFWKLLPKDD</sequence>
<dbReference type="PANTHER" id="PTHR39339:SF1">
    <property type="entry name" value="CHAD DOMAIN-CONTAINING PROTEIN"/>
    <property type="match status" value="1"/>
</dbReference>
<dbReference type="PROSITE" id="PS51708">
    <property type="entry name" value="CHAD"/>
    <property type="match status" value="1"/>
</dbReference>
<dbReference type="OrthoDB" id="9810907at2"/>
<dbReference type="Gene3D" id="1.40.20.10">
    <property type="entry name" value="CHAD domain"/>
    <property type="match status" value="1"/>
</dbReference>
<dbReference type="InterPro" id="IPR007899">
    <property type="entry name" value="CHAD_dom"/>
</dbReference>
<dbReference type="Pfam" id="PF05235">
    <property type="entry name" value="CHAD"/>
    <property type="match status" value="1"/>
</dbReference>
<dbReference type="STRING" id="46914.JP75_12780"/>
<reference evidence="2 3" key="1">
    <citation type="submission" date="2014-08" db="EMBL/GenBank/DDBJ databases">
        <authorList>
            <person name="Hassan Y.I."/>
            <person name="Lepp D."/>
            <person name="Zhou T."/>
        </authorList>
    </citation>
    <scope>NUCLEOTIDE SEQUENCE [LARGE SCALE GENOMIC DNA]</scope>
    <source>
        <strain evidence="2 3">IFO13584</strain>
    </source>
</reference>
<dbReference type="AlphaFoldDB" id="A0A087M1V5"/>